<dbReference type="Proteomes" id="UP001055879">
    <property type="component" value="Linkage Group LG02"/>
</dbReference>
<protein>
    <submittedName>
        <fullName evidence="1">Uncharacterized protein</fullName>
    </submittedName>
</protein>
<evidence type="ECO:0000313" key="1">
    <source>
        <dbReference type="EMBL" id="KAI3759352.1"/>
    </source>
</evidence>
<evidence type="ECO:0000313" key="2">
    <source>
        <dbReference type="Proteomes" id="UP001055879"/>
    </source>
</evidence>
<reference evidence="1 2" key="2">
    <citation type="journal article" date="2022" name="Mol. Ecol. Resour.">
        <title>The genomes of chicory, endive, great burdock and yacon provide insights into Asteraceae paleo-polyploidization history and plant inulin production.</title>
        <authorList>
            <person name="Fan W."/>
            <person name="Wang S."/>
            <person name="Wang H."/>
            <person name="Wang A."/>
            <person name="Jiang F."/>
            <person name="Liu H."/>
            <person name="Zhao H."/>
            <person name="Xu D."/>
            <person name="Zhang Y."/>
        </authorList>
    </citation>
    <scope>NUCLEOTIDE SEQUENCE [LARGE SCALE GENOMIC DNA]</scope>
    <source>
        <strain evidence="2">cv. Niubang</strain>
    </source>
</reference>
<sequence length="592" mass="66212">MANLHSTKPAFKPFSLPHNLPMKMNNLPLLCVLLLSVSSLNSIVEARIRHYRWEVKYEFKSPDCYRKLSITINGRTPGPSILAEQGDTIVIDLKNSLLTENVAIHWHGIRQIGTPWADGTEGVTQCPILPGDTFRYKFVVDRAGTYLYHAHYGMQREAGLYGSIRVALPAGEAEPFSYDYDRSIILNDWYHKSTYEQAAGLSSVPFVWVGDPESLLIQGKGRFNCSSPGIAAGVCNATNPECSPYVLTVVPGKTYRLRIGSLTALASLSFEVEGHNMTVVEADGHYVEPFVVKNLFIYSGETYSVLITADQDPSRNYWVVSKMVSRNNTVPSGLAVFNYYPNHPTRSPPTVPPSGPLWNDIEPRVNQSLAIKSHPGYIHPPPQTSDRVIILLNTQNRINGSVKWSINNVSFTLPHTPYLVSLKHDLLHTFNQTPPPDVINGYETYDINNPPPNLSFTTSNSLYRLKFNTTVDIVLQNANMIANNNSETHPWHLHGHDFWVLGYGRGKFNVSEDPKTYNLANPIMKNTVPVHPYGWTALRFVADNPGVWAFHCHIESHFYMGMGAVFEEGIDKVGKLPSSIMGCGDSKRFIRP</sequence>
<name>A0ACB9EKI4_ARCLA</name>
<proteinExistence type="predicted"/>
<comment type="caution">
    <text evidence="1">The sequence shown here is derived from an EMBL/GenBank/DDBJ whole genome shotgun (WGS) entry which is preliminary data.</text>
</comment>
<dbReference type="EMBL" id="CM042048">
    <property type="protein sequence ID" value="KAI3759352.1"/>
    <property type="molecule type" value="Genomic_DNA"/>
</dbReference>
<accession>A0ACB9EKI4</accession>
<keyword evidence="2" id="KW-1185">Reference proteome</keyword>
<gene>
    <name evidence="1" type="ORF">L6452_07103</name>
</gene>
<reference evidence="2" key="1">
    <citation type="journal article" date="2022" name="Mol. Ecol. Resour.">
        <title>The genomes of chicory, endive, great burdock and yacon provide insights into Asteraceae palaeo-polyploidization history and plant inulin production.</title>
        <authorList>
            <person name="Fan W."/>
            <person name="Wang S."/>
            <person name="Wang H."/>
            <person name="Wang A."/>
            <person name="Jiang F."/>
            <person name="Liu H."/>
            <person name="Zhao H."/>
            <person name="Xu D."/>
            <person name="Zhang Y."/>
        </authorList>
    </citation>
    <scope>NUCLEOTIDE SEQUENCE [LARGE SCALE GENOMIC DNA]</scope>
    <source>
        <strain evidence="2">cv. Niubang</strain>
    </source>
</reference>
<organism evidence="1 2">
    <name type="scientific">Arctium lappa</name>
    <name type="common">Greater burdock</name>
    <name type="synonym">Lappa major</name>
    <dbReference type="NCBI Taxonomy" id="4217"/>
    <lineage>
        <taxon>Eukaryota</taxon>
        <taxon>Viridiplantae</taxon>
        <taxon>Streptophyta</taxon>
        <taxon>Embryophyta</taxon>
        <taxon>Tracheophyta</taxon>
        <taxon>Spermatophyta</taxon>
        <taxon>Magnoliopsida</taxon>
        <taxon>eudicotyledons</taxon>
        <taxon>Gunneridae</taxon>
        <taxon>Pentapetalae</taxon>
        <taxon>asterids</taxon>
        <taxon>campanulids</taxon>
        <taxon>Asterales</taxon>
        <taxon>Asteraceae</taxon>
        <taxon>Carduoideae</taxon>
        <taxon>Cardueae</taxon>
        <taxon>Arctiinae</taxon>
        <taxon>Arctium</taxon>
    </lineage>
</organism>